<keyword evidence="3" id="KW-1185">Reference proteome</keyword>
<dbReference type="RefSeq" id="XP_024730646.1">
    <property type="nucleotide sequence ID" value="XM_024887360.1"/>
</dbReference>
<feature type="region of interest" description="Disordered" evidence="1">
    <location>
        <begin position="370"/>
        <end position="401"/>
    </location>
</feature>
<gene>
    <name evidence="2" type="ORF">K444DRAFT_668008</name>
</gene>
<evidence type="ECO:0000256" key="1">
    <source>
        <dbReference type="SAM" id="MobiDB-lite"/>
    </source>
</evidence>
<dbReference type="EMBL" id="KZ613871">
    <property type="protein sequence ID" value="PMD53742.1"/>
    <property type="molecule type" value="Genomic_DNA"/>
</dbReference>
<feature type="compositionally biased region" description="Pro residues" evidence="1">
    <location>
        <begin position="197"/>
        <end position="209"/>
    </location>
</feature>
<organism evidence="2 3">
    <name type="scientific">Hyaloscypha bicolor E</name>
    <dbReference type="NCBI Taxonomy" id="1095630"/>
    <lineage>
        <taxon>Eukaryota</taxon>
        <taxon>Fungi</taxon>
        <taxon>Dikarya</taxon>
        <taxon>Ascomycota</taxon>
        <taxon>Pezizomycotina</taxon>
        <taxon>Leotiomycetes</taxon>
        <taxon>Helotiales</taxon>
        <taxon>Hyaloscyphaceae</taxon>
        <taxon>Hyaloscypha</taxon>
        <taxon>Hyaloscypha bicolor</taxon>
    </lineage>
</organism>
<dbReference type="Proteomes" id="UP000235371">
    <property type="component" value="Unassembled WGS sequence"/>
</dbReference>
<accession>A0A2J6SSL2</accession>
<dbReference type="AlphaFoldDB" id="A0A2J6SSL2"/>
<name>A0A2J6SSL2_9HELO</name>
<feature type="region of interest" description="Disordered" evidence="1">
    <location>
        <begin position="177"/>
        <end position="244"/>
    </location>
</feature>
<sequence length="659" mass="75130">MSIFNYHQRSGMKIEHITYDEMHTRRSMARRASDASVKIKNYFRRLSRHSDASLPFENSKERPFTVSPQYGNETLVPDEHSEMTAYLTQHHRVEKAVRRDEKLAISANSSGNYLPLKDKCRGVETKYPPSPTLRRKAKFIKQNGKIKSTASHPPRPRTADDMIQMERFQRVRQAMKEGKLEQVVPPGQLLRPEGRHAPPPTRFADPPPRVSGESSRGRPSIRHDTASHTRLSSRSRRTESSSRVREYLRTSVGFLDEKRKEVQGKFKAPFEHLNYPSFSFSRRDSVSSEDSFFCVGENQEEQRSNAQAIHTLRSGHYEAANESRLSGVGVSPWAQHAPDTCKLCNALTMTGFQGLCQQCSADFYLRKAENKDPDSDYEDDIRFTPPLNDEDDIRPTPPLKDAGILSMRKQRDTQRYFQVETDSLEDVRATVALTDMGSRPIFNPVPVRRFSHEAVFVDADNEWEGTQIQSTVERWSARVSNSDSLHGNLVALNRGTTNYLDFSDQELKKLFFEKRNPLRPHFLPIWRAWFVNVNASYHLGIERRRYVENPAIPTNIAKHLSIVPIEKDQQPSPDFFDAVLQPLPDQEEDYVPDFSASEKLFGARQHTLSSDLSGSGYVSVSRCTCKELCACFTSTVGFENQDMYISDPSSAGPTPDLEA</sequence>
<dbReference type="InParanoid" id="A0A2J6SSL2"/>
<dbReference type="OrthoDB" id="3546685at2759"/>
<evidence type="ECO:0000313" key="2">
    <source>
        <dbReference type="EMBL" id="PMD53742.1"/>
    </source>
</evidence>
<reference evidence="2 3" key="1">
    <citation type="submission" date="2016-04" db="EMBL/GenBank/DDBJ databases">
        <title>A degradative enzymes factory behind the ericoid mycorrhizal symbiosis.</title>
        <authorList>
            <consortium name="DOE Joint Genome Institute"/>
            <person name="Martino E."/>
            <person name="Morin E."/>
            <person name="Grelet G."/>
            <person name="Kuo A."/>
            <person name="Kohler A."/>
            <person name="Daghino S."/>
            <person name="Barry K."/>
            <person name="Choi C."/>
            <person name="Cichocki N."/>
            <person name="Clum A."/>
            <person name="Copeland A."/>
            <person name="Hainaut M."/>
            <person name="Haridas S."/>
            <person name="Labutti K."/>
            <person name="Lindquist E."/>
            <person name="Lipzen A."/>
            <person name="Khouja H.-R."/>
            <person name="Murat C."/>
            <person name="Ohm R."/>
            <person name="Olson A."/>
            <person name="Spatafora J."/>
            <person name="Veneault-Fourrey C."/>
            <person name="Henrissat B."/>
            <person name="Grigoriev I."/>
            <person name="Martin F."/>
            <person name="Perotto S."/>
        </authorList>
    </citation>
    <scope>NUCLEOTIDE SEQUENCE [LARGE SCALE GENOMIC DNA]</scope>
    <source>
        <strain evidence="2 3">E</strain>
    </source>
</reference>
<proteinExistence type="predicted"/>
<protein>
    <submittedName>
        <fullName evidence="2">Uncharacterized protein</fullName>
    </submittedName>
</protein>
<feature type="region of interest" description="Disordered" evidence="1">
    <location>
        <begin position="139"/>
        <end position="159"/>
    </location>
</feature>
<evidence type="ECO:0000313" key="3">
    <source>
        <dbReference type="Proteomes" id="UP000235371"/>
    </source>
</evidence>
<dbReference type="GeneID" id="36595436"/>